<reference evidence="1" key="1">
    <citation type="submission" date="2014-12" db="EMBL/GenBank/DDBJ databases">
        <title>Insight into the proteome of Arion vulgaris.</title>
        <authorList>
            <person name="Aradska J."/>
            <person name="Bulat T."/>
            <person name="Smidak R."/>
            <person name="Sarate P."/>
            <person name="Gangsoo J."/>
            <person name="Sialana F."/>
            <person name="Bilban M."/>
            <person name="Lubec G."/>
        </authorList>
    </citation>
    <scope>NUCLEOTIDE SEQUENCE</scope>
    <source>
        <tissue evidence="1">Skin</tissue>
    </source>
</reference>
<name>A0A0B7AE91_9EUPU</name>
<protein>
    <submittedName>
        <fullName evidence="1">Uncharacterized protein</fullName>
    </submittedName>
</protein>
<dbReference type="AlphaFoldDB" id="A0A0B7AE91"/>
<sequence>MRLQGRPLMSYKDICKTSMKNVSISPNKWEQIADDQVIWYALQKGAESFEDKLRDELEGKRNKHKLGSHHSNTLVK</sequence>
<gene>
    <name evidence="1" type="primary">ORF113535</name>
</gene>
<evidence type="ECO:0000313" key="1">
    <source>
        <dbReference type="EMBL" id="CEK79088.1"/>
    </source>
</evidence>
<accession>A0A0B7AE91</accession>
<dbReference type="EMBL" id="HACG01032223">
    <property type="protein sequence ID" value="CEK79088.1"/>
    <property type="molecule type" value="Transcribed_RNA"/>
</dbReference>
<proteinExistence type="predicted"/>
<organism evidence="1">
    <name type="scientific">Arion vulgaris</name>
    <dbReference type="NCBI Taxonomy" id="1028688"/>
    <lineage>
        <taxon>Eukaryota</taxon>
        <taxon>Metazoa</taxon>
        <taxon>Spiralia</taxon>
        <taxon>Lophotrochozoa</taxon>
        <taxon>Mollusca</taxon>
        <taxon>Gastropoda</taxon>
        <taxon>Heterobranchia</taxon>
        <taxon>Euthyneura</taxon>
        <taxon>Panpulmonata</taxon>
        <taxon>Eupulmonata</taxon>
        <taxon>Stylommatophora</taxon>
        <taxon>Helicina</taxon>
        <taxon>Arionoidea</taxon>
        <taxon>Arionidae</taxon>
        <taxon>Arion</taxon>
    </lineage>
</organism>